<accession>A0AAP4BP94</accession>
<dbReference type="AlphaFoldDB" id="A0AAP4BP94"/>
<name>A0AAP4BP94_9CORY</name>
<dbReference type="Proteomes" id="UP001224412">
    <property type="component" value="Unassembled WGS sequence"/>
</dbReference>
<dbReference type="Proteomes" id="UP001239759">
    <property type="component" value="Unassembled WGS sequence"/>
</dbReference>
<dbReference type="EMBL" id="JASNVH010000003">
    <property type="protein sequence ID" value="MDK4306472.1"/>
    <property type="molecule type" value="Genomic_DNA"/>
</dbReference>
<comment type="caution">
    <text evidence="2">The sequence shown here is derived from an EMBL/GenBank/DDBJ whole genome shotgun (WGS) entry which is preliminary data.</text>
</comment>
<gene>
    <name evidence="1" type="ORF">QPX23_07010</name>
    <name evidence="2" type="ORF">QPX42_02740</name>
</gene>
<reference evidence="2 4" key="1">
    <citation type="submission" date="2023-05" db="EMBL/GenBank/DDBJ databases">
        <title>Metabolic capabilities are highly conserved among human nasal-associated Corynebacterium species in pangenomic analyses.</title>
        <authorList>
            <person name="Tran T.H."/>
            <person name="Roberts A.Q."/>
            <person name="Escapa I.F."/>
            <person name="Gao W."/>
            <person name="Conlan S."/>
            <person name="Kong H."/>
            <person name="Segre J.A."/>
            <person name="Kelly M.S."/>
            <person name="Lemon K.P."/>
        </authorList>
    </citation>
    <scope>NUCLEOTIDE SEQUENCE</scope>
    <source>
        <strain evidence="2">KPL2773</strain>
        <strain evidence="1 4">KPL3772</strain>
    </source>
</reference>
<dbReference type="SUPFAM" id="SSF55486">
    <property type="entry name" value="Metalloproteases ('zincins'), catalytic domain"/>
    <property type="match status" value="1"/>
</dbReference>
<dbReference type="InterPro" id="IPR038555">
    <property type="entry name" value="Zincin_1_sf"/>
</dbReference>
<evidence type="ECO:0000313" key="1">
    <source>
        <dbReference type="EMBL" id="MDK4290472.1"/>
    </source>
</evidence>
<dbReference type="Gene3D" id="3.30.2010.20">
    <property type="match status" value="1"/>
</dbReference>
<sequence>MSNSAQLRPYRNRHGRGLRGVVLPQQTPRFRSRSQQFDMAALDAFSSIHAAFAPQLESLDLAVDTVPRMNLGSDLALIDDEIFSDGPVPLGRVLQPGIDAQGQPTRARIVLFRKPIEQRAATSEQRQQLLQEILTVLVATYLNLDPRDVDARYPWGD</sequence>
<evidence type="ECO:0000313" key="3">
    <source>
        <dbReference type="Proteomes" id="UP001224412"/>
    </source>
</evidence>
<dbReference type="RefSeq" id="WP_021353646.1">
    <property type="nucleotide sequence ID" value="NZ_CP091087.1"/>
</dbReference>
<dbReference type="EMBL" id="JASNUQ010000009">
    <property type="protein sequence ID" value="MDK4290472.1"/>
    <property type="molecule type" value="Genomic_DNA"/>
</dbReference>
<proteinExistence type="predicted"/>
<protein>
    <submittedName>
        <fullName evidence="2">Metallopeptidase family protein</fullName>
    </submittedName>
</protein>
<evidence type="ECO:0000313" key="4">
    <source>
        <dbReference type="Proteomes" id="UP001239759"/>
    </source>
</evidence>
<organism evidence="2 3">
    <name type="scientific">Corynebacterium pseudodiphtheriticum</name>
    <dbReference type="NCBI Taxonomy" id="37637"/>
    <lineage>
        <taxon>Bacteria</taxon>
        <taxon>Bacillati</taxon>
        <taxon>Actinomycetota</taxon>
        <taxon>Actinomycetes</taxon>
        <taxon>Mycobacteriales</taxon>
        <taxon>Corynebacteriaceae</taxon>
        <taxon>Corynebacterium</taxon>
    </lineage>
</organism>
<keyword evidence="4" id="KW-1185">Reference proteome</keyword>
<dbReference type="CDD" id="cd12954">
    <property type="entry name" value="MMP_TTHA0227_like_1"/>
    <property type="match status" value="1"/>
</dbReference>
<evidence type="ECO:0000313" key="2">
    <source>
        <dbReference type="EMBL" id="MDK4306472.1"/>
    </source>
</evidence>